<accession>A0ABN8IUE9</accession>
<feature type="non-terminal residue" evidence="2">
    <location>
        <position position="1"/>
    </location>
</feature>
<name>A0ABN8IUE9_9NEOP</name>
<reference evidence="2" key="1">
    <citation type="submission" date="2022-03" db="EMBL/GenBank/DDBJ databases">
        <authorList>
            <person name="Martin H S."/>
        </authorList>
    </citation>
    <scope>NUCLEOTIDE SEQUENCE</scope>
</reference>
<feature type="compositionally biased region" description="Basic residues" evidence="1">
    <location>
        <begin position="14"/>
        <end position="23"/>
    </location>
</feature>
<evidence type="ECO:0000313" key="2">
    <source>
        <dbReference type="EMBL" id="CAH2067327.1"/>
    </source>
</evidence>
<dbReference type="Proteomes" id="UP000837857">
    <property type="component" value="Chromosome 4"/>
</dbReference>
<proteinExistence type="predicted"/>
<evidence type="ECO:0000313" key="3">
    <source>
        <dbReference type="Proteomes" id="UP000837857"/>
    </source>
</evidence>
<organism evidence="2 3">
    <name type="scientific">Iphiclides podalirius</name>
    <name type="common">scarce swallowtail</name>
    <dbReference type="NCBI Taxonomy" id="110791"/>
    <lineage>
        <taxon>Eukaryota</taxon>
        <taxon>Metazoa</taxon>
        <taxon>Ecdysozoa</taxon>
        <taxon>Arthropoda</taxon>
        <taxon>Hexapoda</taxon>
        <taxon>Insecta</taxon>
        <taxon>Pterygota</taxon>
        <taxon>Neoptera</taxon>
        <taxon>Endopterygota</taxon>
        <taxon>Lepidoptera</taxon>
        <taxon>Glossata</taxon>
        <taxon>Ditrysia</taxon>
        <taxon>Papilionoidea</taxon>
        <taxon>Papilionidae</taxon>
        <taxon>Papilioninae</taxon>
        <taxon>Iphiclides</taxon>
    </lineage>
</organism>
<protein>
    <submittedName>
        <fullName evidence="2">Uncharacterized protein</fullName>
    </submittedName>
</protein>
<feature type="region of interest" description="Disordered" evidence="1">
    <location>
        <begin position="1"/>
        <end position="43"/>
    </location>
</feature>
<evidence type="ECO:0000256" key="1">
    <source>
        <dbReference type="SAM" id="MobiDB-lite"/>
    </source>
</evidence>
<gene>
    <name evidence="2" type="ORF">IPOD504_LOCUS13825</name>
</gene>
<dbReference type="EMBL" id="OW152816">
    <property type="protein sequence ID" value="CAH2067327.1"/>
    <property type="molecule type" value="Genomic_DNA"/>
</dbReference>
<sequence>MITNESVAGELRGRRGRGGGRGRCHSDARRSIRRPPARAPQLNNDSHYVRNAKLQLISIPTKTAAPRRGAFPNDLHSGGAERILDNAPEHMILNKLTTQ</sequence>
<keyword evidence="3" id="KW-1185">Reference proteome</keyword>